<evidence type="ECO:0000313" key="3">
    <source>
        <dbReference type="EMBL" id="CAF5195384.1"/>
    </source>
</evidence>
<name>A0A8S3IFH7_9BILA</name>
<proteinExistence type="predicted"/>
<sequence>KHENSEALSKGKKNSTATFRRVGFALQAGIIAKVLTFSFGPQK</sequence>
<dbReference type="EMBL" id="CAJOBH010232004">
    <property type="protein sequence ID" value="CAF5075192.1"/>
    <property type="molecule type" value="Genomic_DNA"/>
</dbReference>
<comment type="caution">
    <text evidence="3">The sequence shown here is derived from an EMBL/GenBank/DDBJ whole genome shotgun (WGS) entry which is preliminary data.</text>
</comment>
<keyword evidence="1" id="KW-0472">Membrane</keyword>
<organism evidence="3 4">
    <name type="scientific">Rotaria magnacalcarata</name>
    <dbReference type="NCBI Taxonomy" id="392030"/>
    <lineage>
        <taxon>Eukaryota</taxon>
        <taxon>Metazoa</taxon>
        <taxon>Spiralia</taxon>
        <taxon>Gnathifera</taxon>
        <taxon>Rotifera</taxon>
        <taxon>Eurotatoria</taxon>
        <taxon>Bdelloidea</taxon>
        <taxon>Philodinida</taxon>
        <taxon>Philodinidae</taxon>
        <taxon>Rotaria</taxon>
    </lineage>
</organism>
<evidence type="ECO:0000313" key="4">
    <source>
        <dbReference type="Proteomes" id="UP000681720"/>
    </source>
</evidence>
<gene>
    <name evidence="2" type="ORF">BYL167_LOCUS61154</name>
    <name evidence="3" type="ORF">GIL414_LOCUS74657</name>
</gene>
<dbReference type="AlphaFoldDB" id="A0A8S3IFH7"/>
<evidence type="ECO:0000256" key="1">
    <source>
        <dbReference type="SAM" id="Phobius"/>
    </source>
</evidence>
<dbReference type="Proteomes" id="UP000681967">
    <property type="component" value="Unassembled WGS sequence"/>
</dbReference>
<feature type="transmembrane region" description="Helical" evidence="1">
    <location>
        <begin position="21"/>
        <end position="40"/>
    </location>
</feature>
<feature type="non-terminal residue" evidence="3">
    <location>
        <position position="1"/>
    </location>
</feature>
<keyword evidence="1" id="KW-1133">Transmembrane helix</keyword>
<reference evidence="3" key="1">
    <citation type="submission" date="2021-02" db="EMBL/GenBank/DDBJ databases">
        <authorList>
            <person name="Nowell W R."/>
        </authorList>
    </citation>
    <scope>NUCLEOTIDE SEQUENCE</scope>
</reference>
<evidence type="ECO:0000313" key="2">
    <source>
        <dbReference type="EMBL" id="CAF5075192.1"/>
    </source>
</evidence>
<dbReference type="Proteomes" id="UP000681720">
    <property type="component" value="Unassembled WGS sequence"/>
</dbReference>
<protein>
    <submittedName>
        <fullName evidence="3">Uncharacterized protein</fullName>
    </submittedName>
</protein>
<dbReference type="EMBL" id="CAJOBJ010341323">
    <property type="protein sequence ID" value="CAF5195384.1"/>
    <property type="molecule type" value="Genomic_DNA"/>
</dbReference>
<accession>A0A8S3IFH7</accession>
<keyword evidence="1" id="KW-0812">Transmembrane</keyword>